<evidence type="ECO:0000313" key="1">
    <source>
        <dbReference type="EMBL" id="GAF86157.1"/>
    </source>
</evidence>
<organism evidence="1">
    <name type="scientific">marine sediment metagenome</name>
    <dbReference type="NCBI Taxonomy" id="412755"/>
    <lineage>
        <taxon>unclassified sequences</taxon>
        <taxon>metagenomes</taxon>
        <taxon>ecological metagenomes</taxon>
    </lineage>
</organism>
<comment type="caution">
    <text evidence="1">The sequence shown here is derived from an EMBL/GenBank/DDBJ whole genome shotgun (WGS) entry which is preliminary data.</text>
</comment>
<dbReference type="EMBL" id="BARS01017562">
    <property type="protein sequence ID" value="GAF86157.1"/>
    <property type="molecule type" value="Genomic_DNA"/>
</dbReference>
<reference evidence="1" key="1">
    <citation type="journal article" date="2014" name="Front. Microbiol.">
        <title>High frequency of phylogenetically diverse reductive dehalogenase-homologous genes in deep subseafloor sedimentary metagenomes.</title>
        <authorList>
            <person name="Kawai M."/>
            <person name="Futagami T."/>
            <person name="Toyoda A."/>
            <person name="Takaki Y."/>
            <person name="Nishi S."/>
            <person name="Hori S."/>
            <person name="Arai W."/>
            <person name="Tsubouchi T."/>
            <person name="Morono Y."/>
            <person name="Uchiyama I."/>
            <person name="Ito T."/>
            <person name="Fujiyama A."/>
            <person name="Inagaki F."/>
            <person name="Takami H."/>
        </authorList>
    </citation>
    <scope>NUCLEOTIDE SEQUENCE</scope>
    <source>
        <strain evidence="1">Expedition CK06-06</strain>
    </source>
</reference>
<name>X0TD86_9ZZZZ</name>
<dbReference type="AlphaFoldDB" id="X0TD86"/>
<accession>X0TD86</accession>
<sequence length="92" mass="10812">MEEHEVRILSEVRLSVQYGSLEINGVIEHELVIEHFQDGKSVETHGIPLENLRKRGRYEEIDQMLRHYLFGADAEKYGIRTVTVKLKVEDQY</sequence>
<proteinExistence type="predicted"/>
<protein>
    <submittedName>
        <fullName evidence="1">Uncharacterized protein</fullName>
    </submittedName>
</protein>
<gene>
    <name evidence="1" type="ORF">S01H1_28712</name>
</gene>